<dbReference type="SUPFAM" id="SSF103506">
    <property type="entry name" value="Mitochondrial carrier"/>
    <property type="match status" value="1"/>
</dbReference>
<dbReference type="InterPro" id="IPR023395">
    <property type="entry name" value="MCP_dom_sf"/>
</dbReference>
<proteinExistence type="inferred from homology"/>
<reference evidence="12 13" key="1">
    <citation type="submission" date="2018-12" db="EMBL/GenBank/DDBJ databases">
        <authorList>
            <person name="Tiukova I."/>
            <person name="Dainat J."/>
        </authorList>
    </citation>
    <scope>NUCLEOTIDE SEQUENCE [LARGE SCALE GENOMIC DNA]</scope>
</reference>
<dbReference type="STRING" id="13370.A0A448YLB0"/>
<dbReference type="Proteomes" id="UP000290900">
    <property type="component" value="Unassembled WGS sequence"/>
</dbReference>
<dbReference type="InterPro" id="IPR018108">
    <property type="entry name" value="MCP_transmembrane"/>
</dbReference>
<evidence type="ECO:0000256" key="11">
    <source>
        <dbReference type="RuleBase" id="RU000488"/>
    </source>
</evidence>
<evidence type="ECO:0000256" key="5">
    <source>
        <dbReference type="ARBA" id="ARBA00022737"/>
    </source>
</evidence>
<dbReference type="PANTHER" id="PTHR45928:SF1">
    <property type="entry name" value="RE38146P"/>
    <property type="match status" value="1"/>
</dbReference>
<feature type="repeat" description="Solcar" evidence="10">
    <location>
        <begin position="179"/>
        <end position="264"/>
    </location>
</feature>
<name>A0A448YLB0_BRENA</name>
<evidence type="ECO:0000256" key="2">
    <source>
        <dbReference type="ARBA" id="ARBA00006375"/>
    </source>
</evidence>
<evidence type="ECO:0000256" key="6">
    <source>
        <dbReference type="ARBA" id="ARBA00022792"/>
    </source>
</evidence>
<dbReference type="InterPro" id="IPR051508">
    <property type="entry name" value="Mito_Carrier_Antiporter"/>
</dbReference>
<dbReference type="PANTHER" id="PTHR45928">
    <property type="entry name" value="RE38146P"/>
    <property type="match status" value="1"/>
</dbReference>
<sequence>MQLEGELSTARGPKVYKNPFQAFWLIFKNEGFHGIQKGLFASYLYQIGLNSCRLGLYEPIRKSINSFFYPDRKAVDVQNLGINVLSGILTGAFGCLTSSPFFLLKTRMQSFSEHVKIGQQSHYESTWHGLKTIYGEEGFKGLFRGVDAAILRTAAGSAAQLPSYNFAKQELMKTGYFQDGTELQLISSLFAGFGVTVVMNPFDVVMTRIYNQRGDLYKGPIDCFVKTVETEGPRALYKGFVAQLLRNAPHTVLLLVFMEQTMKMVYTVENQFRA</sequence>
<dbReference type="Gene3D" id="1.50.40.10">
    <property type="entry name" value="Mitochondrial carrier domain"/>
    <property type="match status" value="1"/>
</dbReference>
<organism evidence="12 13">
    <name type="scientific">Brettanomyces naardenensis</name>
    <name type="common">Yeast</name>
    <dbReference type="NCBI Taxonomy" id="13370"/>
    <lineage>
        <taxon>Eukaryota</taxon>
        <taxon>Fungi</taxon>
        <taxon>Dikarya</taxon>
        <taxon>Ascomycota</taxon>
        <taxon>Saccharomycotina</taxon>
        <taxon>Pichiomycetes</taxon>
        <taxon>Pichiales</taxon>
        <taxon>Pichiaceae</taxon>
        <taxon>Brettanomyces</taxon>
    </lineage>
</organism>
<keyword evidence="13" id="KW-1185">Reference proteome</keyword>
<evidence type="ECO:0000313" key="12">
    <source>
        <dbReference type="EMBL" id="VEU21725.1"/>
    </source>
</evidence>
<keyword evidence="5" id="KW-0677">Repeat</keyword>
<keyword evidence="3 11" id="KW-0813">Transport</keyword>
<evidence type="ECO:0000256" key="7">
    <source>
        <dbReference type="ARBA" id="ARBA00022989"/>
    </source>
</evidence>
<keyword evidence="6" id="KW-0999">Mitochondrion inner membrane</keyword>
<evidence type="ECO:0000313" key="13">
    <source>
        <dbReference type="Proteomes" id="UP000290900"/>
    </source>
</evidence>
<evidence type="ECO:0000256" key="8">
    <source>
        <dbReference type="ARBA" id="ARBA00023128"/>
    </source>
</evidence>
<dbReference type="OrthoDB" id="6703404at2759"/>
<dbReference type="AlphaFoldDB" id="A0A448YLB0"/>
<evidence type="ECO:0000256" key="1">
    <source>
        <dbReference type="ARBA" id="ARBA00004448"/>
    </source>
</evidence>
<protein>
    <submittedName>
        <fullName evidence="12">DEKNAAC102735</fullName>
    </submittedName>
</protein>
<comment type="subcellular location">
    <subcellularLocation>
        <location evidence="1">Mitochondrion inner membrane</location>
        <topology evidence="1">Multi-pass membrane protein</topology>
    </subcellularLocation>
</comment>
<dbReference type="EMBL" id="CAACVR010000012">
    <property type="protein sequence ID" value="VEU21725.1"/>
    <property type="molecule type" value="Genomic_DNA"/>
</dbReference>
<keyword evidence="7" id="KW-1133">Transmembrane helix</keyword>
<dbReference type="Pfam" id="PF00153">
    <property type="entry name" value="Mito_carr"/>
    <property type="match status" value="2"/>
</dbReference>
<gene>
    <name evidence="12" type="ORF">BRENAR_LOCUS2458</name>
</gene>
<evidence type="ECO:0000256" key="9">
    <source>
        <dbReference type="ARBA" id="ARBA00023136"/>
    </source>
</evidence>
<keyword evidence="9 10" id="KW-0472">Membrane</keyword>
<dbReference type="InParanoid" id="A0A448YLB0"/>
<evidence type="ECO:0000256" key="10">
    <source>
        <dbReference type="PROSITE-ProRule" id="PRU00282"/>
    </source>
</evidence>
<evidence type="ECO:0000256" key="3">
    <source>
        <dbReference type="ARBA" id="ARBA00022448"/>
    </source>
</evidence>
<keyword evidence="8" id="KW-0496">Mitochondrion</keyword>
<dbReference type="PROSITE" id="PS50920">
    <property type="entry name" value="SOLCAR"/>
    <property type="match status" value="3"/>
</dbReference>
<feature type="repeat" description="Solcar" evidence="10">
    <location>
        <begin position="1"/>
        <end position="63"/>
    </location>
</feature>
<comment type="similarity">
    <text evidence="2 11">Belongs to the mitochondrial carrier (TC 2.A.29) family.</text>
</comment>
<accession>A0A448YLB0</accession>
<feature type="repeat" description="Solcar" evidence="10">
    <location>
        <begin position="78"/>
        <end position="170"/>
    </location>
</feature>
<keyword evidence="4 10" id="KW-0812">Transmembrane</keyword>
<dbReference type="FunCoup" id="A0A448YLB0">
    <property type="interactions" value="327"/>
</dbReference>
<dbReference type="GO" id="GO:0005743">
    <property type="term" value="C:mitochondrial inner membrane"/>
    <property type="evidence" value="ECO:0007669"/>
    <property type="project" value="UniProtKB-SubCell"/>
</dbReference>
<evidence type="ECO:0000256" key="4">
    <source>
        <dbReference type="ARBA" id="ARBA00022692"/>
    </source>
</evidence>